<gene>
    <name evidence="1" type="ORF">NDI37_04535</name>
</gene>
<dbReference type="InterPro" id="IPR011990">
    <property type="entry name" value="TPR-like_helical_dom_sf"/>
</dbReference>
<evidence type="ECO:0000313" key="1">
    <source>
        <dbReference type="EMBL" id="MEP0863732.1"/>
    </source>
</evidence>
<evidence type="ECO:0000313" key="2">
    <source>
        <dbReference type="Proteomes" id="UP001442494"/>
    </source>
</evidence>
<dbReference type="Pfam" id="PF14559">
    <property type="entry name" value="TPR_19"/>
    <property type="match status" value="1"/>
</dbReference>
<proteinExistence type="predicted"/>
<accession>A0ABV0JJW9</accession>
<comment type="caution">
    <text evidence="1">The sequence shown here is derived from an EMBL/GenBank/DDBJ whole genome shotgun (WGS) entry which is preliminary data.</text>
</comment>
<dbReference type="Gene3D" id="1.25.40.10">
    <property type="entry name" value="Tetratricopeptide repeat domain"/>
    <property type="match status" value="1"/>
</dbReference>
<protein>
    <submittedName>
        <fullName evidence="1">Tetratricopeptide repeat protein</fullName>
    </submittedName>
</protein>
<keyword evidence="2" id="KW-1185">Reference proteome</keyword>
<dbReference type="RefSeq" id="WP_190422593.1">
    <property type="nucleotide sequence ID" value="NZ_JAMPKK010000006.1"/>
</dbReference>
<dbReference type="EMBL" id="JAMPKK010000006">
    <property type="protein sequence ID" value="MEP0863732.1"/>
    <property type="molecule type" value="Genomic_DNA"/>
</dbReference>
<name>A0ABV0JJW9_9CYAN</name>
<organism evidence="1 2">
    <name type="scientific">Funiculus sociatus GB2-A5</name>
    <dbReference type="NCBI Taxonomy" id="2933946"/>
    <lineage>
        <taxon>Bacteria</taxon>
        <taxon>Bacillati</taxon>
        <taxon>Cyanobacteriota</taxon>
        <taxon>Cyanophyceae</taxon>
        <taxon>Coleofasciculales</taxon>
        <taxon>Coleofasciculaceae</taxon>
        <taxon>Funiculus</taxon>
    </lineage>
</organism>
<dbReference type="SUPFAM" id="SSF48452">
    <property type="entry name" value="TPR-like"/>
    <property type="match status" value="1"/>
</dbReference>
<dbReference type="Proteomes" id="UP001442494">
    <property type="component" value="Unassembled WGS sequence"/>
</dbReference>
<sequence length="358" mass="41405">MLEQVAEAFERKDYKTVAWLLKNLVKQMPQNPTVQLYVGRLHEETGKLEAAETVYRQLLRDATNPKIMSQARQGLQRLEAIAQRKRQQAIAQATASKEDTEAGVLVLEALSQEAKQSAAQSLARIMQLDPYSARLQLPSRGWRLYRTGLVGEMRYYSQQLQQADIPCFWANLADIEKINVFKVSHFVSVTPQVSVVCENDRSQIGSLNFSWSEVRDRVEGQLPIFEEVVDQDAHHKLQWKTKTQDYAQFCDLHLPARRSILRLSDSSYQFPKGIPFNSQQSNQPTNRTNWNNLLTFLNQQLQQTPVWSDFNLFAQSALDYAEMLKRLKSHIHLFRREETLWDPAFQLYSGLVFLRSAK</sequence>
<reference evidence="1 2" key="1">
    <citation type="submission" date="2022-04" db="EMBL/GenBank/DDBJ databases">
        <title>Positive selection, recombination, and allopatry shape intraspecific diversity of widespread and dominant cyanobacteria.</title>
        <authorList>
            <person name="Wei J."/>
            <person name="Shu W."/>
            <person name="Hu C."/>
        </authorList>
    </citation>
    <scope>NUCLEOTIDE SEQUENCE [LARGE SCALE GENOMIC DNA]</scope>
    <source>
        <strain evidence="1 2">GB2-A5</strain>
    </source>
</reference>